<sequence length="194" mass="20812">MSTEPATRTAVAATSRPRRRAAWAGQFVSWFVLLAALGMLLVMVVIPLLAGATPYTVLTGSMRPGMPPGSLAVVKPVDPHTLGIGDVVTYQVRSGDPEVITHRIVAQAVDSHGERTWTTRGDANGANDVNPVTAPQIRGKLWYSVPVLGYVNSLWNHGERSIVIIVCAAGLFGYAAFMFVSAVIDFVRRRRAGS</sequence>
<dbReference type="PANTHER" id="PTHR10806:SF6">
    <property type="entry name" value="SIGNAL PEPTIDASE COMPLEX CATALYTIC SUBUNIT SEC11"/>
    <property type="match status" value="1"/>
</dbReference>
<name>A0A7Z0D4W6_9MICO</name>
<evidence type="ECO:0000256" key="1">
    <source>
        <dbReference type="ARBA" id="ARBA00004370"/>
    </source>
</evidence>
<keyword evidence="8" id="KW-1185">Reference proteome</keyword>
<dbReference type="InterPro" id="IPR019533">
    <property type="entry name" value="Peptidase_S26"/>
</dbReference>
<dbReference type="EMBL" id="JACBZP010000001">
    <property type="protein sequence ID" value="NYI68954.1"/>
    <property type="molecule type" value="Genomic_DNA"/>
</dbReference>
<dbReference type="GO" id="GO:0006465">
    <property type="term" value="P:signal peptide processing"/>
    <property type="evidence" value="ECO:0007669"/>
    <property type="project" value="UniProtKB-UniRule"/>
</dbReference>
<dbReference type="InterPro" id="IPR036286">
    <property type="entry name" value="LexA/Signal_pep-like_sf"/>
</dbReference>
<evidence type="ECO:0000256" key="3">
    <source>
        <dbReference type="ARBA" id="ARBA00022989"/>
    </source>
</evidence>
<dbReference type="PANTHER" id="PTHR10806">
    <property type="entry name" value="SIGNAL PEPTIDASE COMPLEX CATALYTIC SUBUNIT SEC11"/>
    <property type="match status" value="1"/>
</dbReference>
<feature type="transmembrane region" description="Helical" evidence="6">
    <location>
        <begin position="27"/>
        <end position="50"/>
    </location>
</feature>
<evidence type="ECO:0000256" key="4">
    <source>
        <dbReference type="ARBA" id="ARBA00023136"/>
    </source>
</evidence>
<dbReference type="RefSeq" id="WP_179429224.1">
    <property type="nucleotide sequence ID" value="NZ_JACBZP010000001.1"/>
</dbReference>
<dbReference type="GO" id="GO:0004252">
    <property type="term" value="F:serine-type endopeptidase activity"/>
    <property type="evidence" value="ECO:0007669"/>
    <property type="project" value="UniProtKB-UniRule"/>
</dbReference>
<evidence type="ECO:0000256" key="5">
    <source>
        <dbReference type="NCBIfam" id="TIGR02228"/>
    </source>
</evidence>
<evidence type="ECO:0000313" key="7">
    <source>
        <dbReference type="EMBL" id="NYI68954.1"/>
    </source>
</evidence>
<dbReference type="GO" id="GO:0009003">
    <property type="term" value="F:signal peptidase activity"/>
    <property type="evidence" value="ECO:0007669"/>
    <property type="project" value="UniProtKB-EC"/>
</dbReference>
<feature type="transmembrane region" description="Helical" evidence="6">
    <location>
        <begin position="162"/>
        <end position="187"/>
    </location>
</feature>
<organism evidence="7 8">
    <name type="scientific">Spelaeicoccus albus</name>
    <dbReference type="NCBI Taxonomy" id="1280376"/>
    <lineage>
        <taxon>Bacteria</taxon>
        <taxon>Bacillati</taxon>
        <taxon>Actinomycetota</taxon>
        <taxon>Actinomycetes</taxon>
        <taxon>Micrococcales</taxon>
        <taxon>Brevibacteriaceae</taxon>
        <taxon>Spelaeicoccus</taxon>
    </lineage>
</organism>
<gene>
    <name evidence="7" type="ORF">BJY26_003260</name>
</gene>
<dbReference type="EC" id="3.4.21.89" evidence="5"/>
<dbReference type="Proteomes" id="UP000539111">
    <property type="component" value="Unassembled WGS sequence"/>
</dbReference>
<keyword evidence="4 6" id="KW-0472">Membrane</keyword>
<comment type="caution">
    <text evidence="7">The sequence shown here is derived from an EMBL/GenBank/DDBJ whole genome shotgun (WGS) entry which is preliminary data.</text>
</comment>
<dbReference type="NCBIfam" id="TIGR02228">
    <property type="entry name" value="sigpep_I_arch"/>
    <property type="match status" value="1"/>
</dbReference>
<evidence type="ECO:0000256" key="2">
    <source>
        <dbReference type="ARBA" id="ARBA00022692"/>
    </source>
</evidence>
<dbReference type="InterPro" id="IPR001733">
    <property type="entry name" value="Peptidase_S26B"/>
</dbReference>
<dbReference type="SUPFAM" id="SSF51306">
    <property type="entry name" value="LexA/Signal peptidase"/>
    <property type="match status" value="1"/>
</dbReference>
<comment type="subcellular location">
    <subcellularLocation>
        <location evidence="1">Membrane</location>
    </subcellularLocation>
</comment>
<keyword evidence="7" id="KW-0378">Hydrolase</keyword>
<evidence type="ECO:0000256" key="6">
    <source>
        <dbReference type="SAM" id="Phobius"/>
    </source>
</evidence>
<dbReference type="AlphaFoldDB" id="A0A7Z0D4W6"/>
<accession>A0A7Z0D4W6</accession>
<proteinExistence type="predicted"/>
<dbReference type="CDD" id="cd06530">
    <property type="entry name" value="S26_SPase_I"/>
    <property type="match status" value="1"/>
</dbReference>
<evidence type="ECO:0000313" key="8">
    <source>
        <dbReference type="Proteomes" id="UP000539111"/>
    </source>
</evidence>
<dbReference type="GO" id="GO:0016020">
    <property type="term" value="C:membrane"/>
    <property type="evidence" value="ECO:0007669"/>
    <property type="project" value="UniProtKB-SubCell"/>
</dbReference>
<keyword evidence="2 6" id="KW-0812">Transmembrane</keyword>
<reference evidence="7 8" key="1">
    <citation type="submission" date="2020-07" db="EMBL/GenBank/DDBJ databases">
        <title>Sequencing the genomes of 1000 actinobacteria strains.</title>
        <authorList>
            <person name="Klenk H.-P."/>
        </authorList>
    </citation>
    <scope>NUCLEOTIDE SEQUENCE [LARGE SCALE GENOMIC DNA]</scope>
    <source>
        <strain evidence="7 8">DSM 26341</strain>
    </source>
</reference>
<keyword evidence="3 6" id="KW-1133">Transmembrane helix</keyword>
<protein>
    <recommendedName>
        <fullName evidence="5">Signal peptidase I</fullName>
        <ecNumber evidence="5">3.4.21.89</ecNumber>
    </recommendedName>
</protein>